<comment type="caution">
    <text evidence="2">The sequence shown here is derived from an EMBL/GenBank/DDBJ whole genome shotgun (WGS) entry which is preliminary data.</text>
</comment>
<evidence type="ECO:0000313" key="3">
    <source>
        <dbReference type="Proteomes" id="UP000245708"/>
    </source>
</evidence>
<dbReference type="EMBL" id="QGGW01000003">
    <property type="protein sequence ID" value="PWK61141.1"/>
    <property type="molecule type" value="Genomic_DNA"/>
</dbReference>
<sequence length="87" mass="9685">MDTGFDQPDRVLHGILGWIMDKTGSSPEDIQPDTALLDIQLLDSLQLMDLVFFLEKTHGTSIPLEWLTPENFATPRAIGDMIKKACA</sequence>
<evidence type="ECO:0000259" key="1">
    <source>
        <dbReference type="PROSITE" id="PS50075"/>
    </source>
</evidence>
<dbReference type="InterPro" id="IPR036736">
    <property type="entry name" value="ACP-like_sf"/>
</dbReference>
<dbReference type="Gene3D" id="1.10.1200.10">
    <property type="entry name" value="ACP-like"/>
    <property type="match status" value="1"/>
</dbReference>
<accession>A0A316GK23</accession>
<evidence type="ECO:0000313" key="2">
    <source>
        <dbReference type="EMBL" id="PWK61141.1"/>
    </source>
</evidence>
<reference evidence="2 3" key="1">
    <citation type="submission" date="2018-05" db="EMBL/GenBank/DDBJ databases">
        <title>Genomic Encyclopedia of Type Strains, Phase IV (KMG-IV): sequencing the most valuable type-strain genomes for metagenomic binning, comparative biology and taxonomic classification.</title>
        <authorList>
            <person name="Goeker M."/>
        </authorList>
    </citation>
    <scope>NUCLEOTIDE SEQUENCE [LARGE SCALE GENOMIC DNA]</scope>
    <source>
        <strain evidence="2 3">DSM 16097</strain>
    </source>
</reference>
<dbReference type="InterPro" id="IPR009081">
    <property type="entry name" value="PP-bd_ACP"/>
</dbReference>
<feature type="domain" description="Carrier" evidence="1">
    <location>
        <begin position="6"/>
        <end position="86"/>
    </location>
</feature>
<proteinExistence type="predicted"/>
<organism evidence="2 3">
    <name type="scientific">Roseicyclus mahoneyensis</name>
    <dbReference type="NCBI Taxonomy" id="164332"/>
    <lineage>
        <taxon>Bacteria</taxon>
        <taxon>Pseudomonadati</taxon>
        <taxon>Pseudomonadota</taxon>
        <taxon>Alphaproteobacteria</taxon>
        <taxon>Rhodobacterales</taxon>
        <taxon>Roseobacteraceae</taxon>
        <taxon>Roseicyclus</taxon>
    </lineage>
</organism>
<dbReference type="SUPFAM" id="SSF47336">
    <property type="entry name" value="ACP-like"/>
    <property type="match status" value="1"/>
</dbReference>
<keyword evidence="3" id="KW-1185">Reference proteome</keyword>
<dbReference type="AlphaFoldDB" id="A0A316GK23"/>
<dbReference type="Proteomes" id="UP000245708">
    <property type="component" value="Unassembled WGS sequence"/>
</dbReference>
<dbReference type="RefSeq" id="WP_146199964.1">
    <property type="nucleotide sequence ID" value="NZ_QGGW01000003.1"/>
</dbReference>
<name>A0A316GK23_9RHOB</name>
<gene>
    <name evidence="2" type="ORF">C7455_103342</name>
</gene>
<dbReference type="PROSITE" id="PS50075">
    <property type="entry name" value="CARRIER"/>
    <property type="match status" value="1"/>
</dbReference>
<protein>
    <submittedName>
        <fullName evidence="2">Acyl carrier protein</fullName>
    </submittedName>
</protein>
<dbReference type="Pfam" id="PF00550">
    <property type="entry name" value="PP-binding"/>
    <property type="match status" value="1"/>
</dbReference>